<keyword evidence="1" id="KW-1133">Transmembrane helix</keyword>
<gene>
    <name evidence="2" type="ORF">CLOSAC_14960</name>
</gene>
<organism evidence="2 3">
    <name type="scientific">Clostridium saccharobutylicum</name>
    <dbReference type="NCBI Taxonomy" id="169679"/>
    <lineage>
        <taxon>Bacteria</taxon>
        <taxon>Bacillati</taxon>
        <taxon>Bacillota</taxon>
        <taxon>Clostridia</taxon>
        <taxon>Eubacteriales</taxon>
        <taxon>Clostridiaceae</taxon>
        <taxon>Clostridium</taxon>
    </lineage>
</organism>
<protein>
    <submittedName>
        <fullName evidence="2">Uncharacterized protein</fullName>
    </submittedName>
</protein>
<feature type="transmembrane region" description="Helical" evidence="1">
    <location>
        <begin position="100"/>
        <end position="120"/>
    </location>
</feature>
<keyword evidence="1" id="KW-0812">Transmembrane</keyword>
<dbReference type="AlphaFoldDB" id="A0A1S8NDS1"/>
<comment type="caution">
    <text evidence="2">The sequence shown here is derived from an EMBL/GenBank/DDBJ whole genome shotgun (WGS) entry which is preliminary data.</text>
</comment>
<evidence type="ECO:0000313" key="3">
    <source>
        <dbReference type="Proteomes" id="UP000191154"/>
    </source>
</evidence>
<feature type="transmembrane region" description="Helical" evidence="1">
    <location>
        <begin position="57"/>
        <end position="79"/>
    </location>
</feature>
<dbReference type="EMBL" id="LZYZ01000002">
    <property type="protein sequence ID" value="OOM14616.1"/>
    <property type="molecule type" value="Genomic_DNA"/>
</dbReference>
<proteinExistence type="predicted"/>
<accession>A0A1S8NDS1</accession>
<evidence type="ECO:0000313" key="2">
    <source>
        <dbReference type="EMBL" id="OOM14616.1"/>
    </source>
</evidence>
<dbReference type="RefSeq" id="WP_077864862.1">
    <property type="nucleotide sequence ID" value="NZ_LZYZ01000002.1"/>
</dbReference>
<name>A0A1S8NDS1_CLOSA</name>
<feature type="transmembrane region" description="Helical" evidence="1">
    <location>
        <begin position="32"/>
        <end position="51"/>
    </location>
</feature>
<evidence type="ECO:0000256" key="1">
    <source>
        <dbReference type="SAM" id="Phobius"/>
    </source>
</evidence>
<sequence length="234" mass="27215">MRRIFKWKRNKYVFFNKSKNEEKTTVTKIRNFSLGMIILFTPEILKALSSISFQASYWIGLILRLIIFILLLIVVFLVIHNIIIVSIELIEDIIRKNISFILFIILVAHIIAVVLFVYAANYFKVIPYVEDTVASCNHRYSTIEGKIIGVETKYDFLAKKRTVCGAVFTIQNESGERKTITFNDVNLYGVVGMGDYCRMEYLSHSMLGMDLKIKEKHKWSSKVDEFLHEEPPKD</sequence>
<keyword evidence="1" id="KW-0472">Membrane</keyword>
<dbReference type="Proteomes" id="UP000191154">
    <property type="component" value="Unassembled WGS sequence"/>
</dbReference>
<reference evidence="2 3" key="1">
    <citation type="submission" date="2016-05" db="EMBL/GenBank/DDBJ databases">
        <title>Microbial solvent formation.</title>
        <authorList>
            <person name="Poehlein A."/>
            <person name="Montoya Solano J.D."/>
            <person name="Flitsch S."/>
            <person name="Krabben P."/>
            <person name="Duerre P."/>
            <person name="Daniel R."/>
        </authorList>
    </citation>
    <scope>NUCLEOTIDE SEQUENCE [LARGE SCALE GENOMIC DNA]</scope>
    <source>
        <strain evidence="2 3">L1-8</strain>
    </source>
</reference>